<feature type="transmembrane region" description="Helical" evidence="9">
    <location>
        <begin position="408"/>
        <end position="428"/>
    </location>
</feature>
<keyword evidence="6" id="KW-0675">Receptor</keyword>
<dbReference type="CDD" id="cd06366">
    <property type="entry name" value="PBP1_GABAb_receptor"/>
    <property type="match status" value="1"/>
</dbReference>
<dbReference type="Pfam" id="PF01094">
    <property type="entry name" value="ANF_receptor"/>
    <property type="match status" value="2"/>
</dbReference>
<keyword evidence="11" id="KW-1185">Reference proteome</keyword>
<keyword evidence="3 9" id="KW-1133">Transmembrane helix</keyword>
<dbReference type="PANTHER" id="PTHR10519:SF74">
    <property type="entry name" value="GAMMA-AMINOBUTYRIC ACID TYPE B RECEPTOR SUBUNIT 2"/>
    <property type="match status" value="1"/>
</dbReference>
<evidence type="ECO:0000256" key="9">
    <source>
        <dbReference type="SAM" id="Phobius"/>
    </source>
</evidence>
<dbReference type="Gene3D" id="3.40.50.2300">
    <property type="match status" value="2"/>
</dbReference>
<feature type="transmembrane region" description="Helical" evidence="9">
    <location>
        <begin position="329"/>
        <end position="349"/>
    </location>
</feature>
<comment type="subcellular location">
    <subcellularLocation>
        <location evidence="1">Membrane</location>
        <topology evidence="1">Multi-pass membrane protein</topology>
    </subcellularLocation>
</comment>
<dbReference type="InterPro" id="IPR028082">
    <property type="entry name" value="Peripla_BP_I"/>
</dbReference>
<dbReference type="Proteomes" id="UP000694865">
    <property type="component" value="Unplaced"/>
</dbReference>
<keyword evidence="4" id="KW-0297">G-protein coupled receptor</keyword>
<evidence type="ECO:0000256" key="4">
    <source>
        <dbReference type="ARBA" id="ARBA00023040"/>
    </source>
</evidence>
<dbReference type="InterPro" id="IPR002455">
    <property type="entry name" value="GPCR3_GABA-B"/>
</dbReference>
<dbReference type="InterPro" id="IPR017978">
    <property type="entry name" value="GPCR_3_C"/>
</dbReference>
<protein>
    <submittedName>
        <fullName evidence="12">Gamma-aminobutyric acid type B receptor subunit 2-like</fullName>
    </submittedName>
</protein>
<keyword evidence="7" id="KW-0325">Glycoprotein</keyword>
<keyword evidence="8" id="KW-0807">Transducer</keyword>
<evidence type="ECO:0000256" key="3">
    <source>
        <dbReference type="ARBA" id="ARBA00022989"/>
    </source>
</evidence>
<dbReference type="InterPro" id="IPR000337">
    <property type="entry name" value="GPCR_3"/>
</dbReference>
<evidence type="ECO:0000313" key="11">
    <source>
        <dbReference type="Proteomes" id="UP000694865"/>
    </source>
</evidence>
<evidence type="ECO:0000259" key="10">
    <source>
        <dbReference type="PROSITE" id="PS50259"/>
    </source>
</evidence>
<feature type="transmembrane region" description="Helical" evidence="9">
    <location>
        <begin position="369"/>
        <end position="387"/>
    </location>
</feature>
<sequence length="753" mass="85207">MASGPKKLMILGGICSNVTAPIAEAVIWWNLTQLSYANMEPFLSEREKYPTFFRTVPSEADFNPAKLKLLEYFNWTHVATIHQDTPRFSVAHNKLSKGLEDVRKHLILVQSFSTDPESAVQAIKDSGARIILGLFDEHMAREVFCHTAYEYERCYVDSCNGNFSNLHGYAYDGVWVMALALHRVISRIGEDVFLQENSSYDVGGDVIFDLFMEAMNETDFIGVTGPVRFHDGDRLGTIVYEQYQDGREQKVGEYYAHDDSFILMDNIQWKGGSPPADRPIVNIFTNGVSFILYVIMGSFSYLGIMTALMFLFFNMKFRKHRYIKMSSPFLNNLIIIGGIICYSYIYLLGLDGININDRTFENICTVRSWMLAVGFTIAFGAMFSKTWRVYSIFTNIKMKKKVIKDNTLYGIVGMLLLFDVVILVAWGLKDPLRRTEEEGPEQLLELRRDPKGEERKIRCNASKGSLRLPPSASSADLSLRMKCLKAENVKLTRQLSEKDRQISCLLEKLGMKHSYHSESSQSNYTRDTSTTFVLSDIEKEHSMIFKTPEDEDISHISVNSNENIPQSVPDYDCVYIGVPVHVCLPITSKYEGEDSIDKVDNSVVDDGSGAQLLDQKEDYQMLGMKHSYHSESSQSNYTRDTSTTFVLSDIEKEHSMIFKTPEDEDISHISVNSNENIPQSVPDYDCVYIGVPVHVCLPITSKYEGEDSIDKVDNSVVDDGSGAQLLDQKEDYQMAKGKSITDTEEIISTIGIT</sequence>
<dbReference type="SUPFAM" id="SSF53822">
    <property type="entry name" value="Periplasmic binding protein-like I"/>
    <property type="match status" value="1"/>
</dbReference>
<dbReference type="RefSeq" id="XP_006813974.1">
    <property type="nucleotide sequence ID" value="XM_006813911.1"/>
</dbReference>
<dbReference type="InterPro" id="IPR001828">
    <property type="entry name" value="ANF_lig-bd_rcpt"/>
</dbReference>
<accession>A0ABM0M1T3</accession>
<keyword evidence="2 9" id="KW-0812">Transmembrane</keyword>
<evidence type="ECO:0000256" key="8">
    <source>
        <dbReference type="ARBA" id="ARBA00023224"/>
    </source>
</evidence>
<dbReference type="Pfam" id="PF00003">
    <property type="entry name" value="7tm_3"/>
    <property type="match status" value="1"/>
</dbReference>
<feature type="transmembrane region" description="Helical" evidence="9">
    <location>
        <begin position="290"/>
        <end position="313"/>
    </location>
</feature>
<evidence type="ECO:0000256" key="2">
    <source>
        <dbReference type="ARBA" id="ARBA00022692"/>
    </source>
</evidence>
<proteinExistence type="predicted"/>
<evidence type="ECO:0000256" key="6">
    <source>
        <dbReference type="ARBA" id="ARBA00023170"/>
    </source>
</evidence>
<name>A0ABM0M1T3_SACKO</name>
<feature type="domain" description="G-protein coupled receptors family 3 profile" evidence="10">
    <location>
        <begin position="363"/>
        <end position="463"/>
    </location>
</feature>
<gene>
    <name evidence="12" type="primary">LOC102801432</name>
</gene>
<keyword evidence="5 9" id="KW-0472">Membrane</keyword>
<evidence type="ECO:0000313" key="12">
    <source>
        <dbReference type="RefSeq" id="XP_006813974.1"/>
    </source>
</evidence>
<dbReference type="GeneID" id="102801432"/>
<organism evidence="11 12">
    <name type="scientific">Saccoglossus kowalevskii</name>
    <name type="common">Acorn worm</name>
    <dbReference type="NCBI Taxonomy" id="10224"/>
    <lineage>
        <taxon>Eukaryota</taxon>
        <taxon>Metazoa</taxon>
        <taxon>Hemichordata</taxon>
        <taxon>Enteropneusta</taxon>
        <taxon>Harrimaniidae</taxon>
        <taxon>Saccoglossus</taxon>
    </lineage>
</organism>
<evidence type="ECO:0000256" key="5">
    <source>
        <dbReference type="ARBA" id="ARBA00023136"/>
    </source>
</evidence>
<dbReference type="PRINTS" id="PR01176">
    <property type="entry name" value="GABABRECEPTR"/>
</dbReference>
<reference evidence="12" key="1">
    <citation type="submission" date="2025-08" db="UniProtKB">
        <authorList>
            <consortium name="RefSeq"/>
        </authorList>
    </citation>
    <scope>IDENTIFICATION</scope>
    <source>
        <tissue evidence="12">Testes</tissue>
    </source>
</reference>
<dbReference type="PANTHER" id="PTHR10519">
    <property type="entry name" value="GABA-B RECEPTOR"/>
    <property type="match status" value="1"/>
</dbReference>
<dbReference type="PRINTS" id="PR00248">
    <property type="entry name" value="GPCRMGR"/>
</dbReference>
<dbReference type="PROSITE" id="PS50259">
    <property type="entry name" value="G_PROTEIN_RECEP_F3_4"/>
    <property type="match status" value="1"/>
</dbReference>
<evidence type="ECO:0000256" key="7">
    <source>
        <dbReference type="ARBA" id="ARBA00023180"/>
    </source>
</evidence>
<evidence type="ECO:0000256" key="1">
    <source>
        <dbReference type="ARBA" id="ARBA00004141"/>
    </source>
</evidence>